<accession>B0N529</accession>
<name>B0N529_9FIRM</name>
<proteinExistence type="predicted"/>
<keyword evidence="1" id="KW-0812">Transmembrane</keyword>
<keyword evidence="1" id="KW-0472">Membrane</keyword>
<keyword evidence="1" id="KW-1133">Transmembrane helix</keyword>
<feature type="transmembrane region" description="Helical" evidence="1">
    <location>
        <begin position="146"/>
        <end position="167"/>
    </location>
</feature>
<dbReference type="EMBL" id="ABFX02000005">
    <property type="protein sequence ID" value="EDS18781.1"/>
    <property type="molecule type" value="Genomic_DNA"/>
</dbReference>
<dbReference type="AlphaFoldDB" id="B0N529"/>
<keyword evidence="3" id="KW-1185">Reference proteome</keyword>
<evidence type="ECO:0000313" key="3">
    <source>
        <dbReference type="Proteomes" id="UP000005798"/>
    </source>
</evidence>
<organism evidence="2 3">
    <name type="scientific">Thomasclavelia ramosa DSM 1402</name>
    <dbReference type="NCBI Taxonomy" id="445974"/>
    <lineage>
        <taxon>Bacteria</taxon>
        <taxon>Bacillati</taxon>
        <taxon>Bacillota</taxon>
        <taxon>Erysipelotrichia</taxon>
        <taxon>Erysipelotrichales</taxon>
        <taxon>Coprobacillaceae</taxon>
        <taxon>Thomasclavelia</taxon>
    </lineage>
</organism>
<reference evidence="2" key="1">
    <citation type="submission" date="2007-11" db="EMBL/GenBank/DDBJ databases">
        <authorList>
            <person name="Fulton L."/>
            <person name="Clifton S."/>
            <person name="Fulton B."/>
            <person name="Xu J."/>
            <person name="Minx P."/>
            <person name="Pepin K.H."/>
            <person name="Johnson M."/>
            <person name="Thiruvilangam P."/>
            <person name="Bhonagiri V."/>
            <person name="Nash W.E."/>
            <person name="Mardis E.R."/>
            <person name="Wilson R.K."/>
        </authorList>
    </citation>
    <scope>NUCLEOTIDE SEQUENCE [LARGE SCALE GENOMIC DNA]</scope>
    <source>
        <strain evidence="2">DSM 1402</strain>
    </source>
</reference>
<comment type="caution">
    <text evidence="2">The sequence shown here is derived from an EMBL/GenBank/DDBJ whole genome shotgun (WGS) entry which is preliminary data.</text>
</comment>
<dbReference type="HOGENOM" id="CLU_113636_0_0_9"/>
<evidence type="ECO:0000313" key="2">
    <source>
        <dbReference type="EMBL" id="EDS18781.1"/>
    </source>
</evidence>
<feature type="transmembrane region" description="Helical" evidence="1">
    <location>
        <begin position="95"/>
        <end position="126"/>
    </location>
</feature>
<reference evidence="2" key="2">
    <citation type="submission" date="2014-06" db="EMBL/GenBank/DDBJ databases">
        <title>Draft genome sequence of Clostridium ramosum(DSM 1402).</title>
        <authorList>
            <person name="Sudarsanam P."/>
            <person name="Ley R."/>
            <person name="Guruge J."/>
            <person name="Turnbaugh P.J."/>
            <person name="Mahowald M."/>
            <person name="Liep D."/>
            <person name="Gordon J."/>
        </authorList>
    </citation>
    <scope>NUCLEOTIDE SEQUENCE</scope>
    <source>
        <strain evidence="2">DSM 1402</strain>
    </source>
</reference>
<sequence>MKRMVLKMAKRINEKKLKRLDRYYMIAKVFLMVTPFIAYLYLSLLAMMRSITLPEVLSSEPSVAVIFLIAMINPYIAYLLNIAQRKLKEGDIKFACINFVLLLLAQALTLNSLYFMIIAYLFYVTVKTYDIKVFKTLKEFTMKYTFQYGGGSFIVVAFSTVCLFATLRLM</sequence>
<protein>
    <submittedName>
        <fullName evidence="2">Uncharacterized protein</fullName>
    </submittedName>
</protein>
<gene>
    <name evidence="2" type="ORF">CLORAM_01740</name>
</gene>
<evidence type="ECO:0000256" key="1">
    <source>
        <dbReference type="SAM" id="Phobius"/>
    </source>
</evidence>
<feature type="transmembrane region" description="Helical" evidence="1">
    <location>
        <begin position="62"/>
        <end position="83"/>
    </location>
</feature>
<feature type="transmembrane region" description="Helical" evidence="1">
    <location>
        <begin position="21"/>
        <end position="42"/>
    </location>
</feature>
<dbReference type="Proteomes" id="UP000005798">
    <property type="component" value="Unassembled WGS sequence"/>
</dbReference>
<dbReference type="eggNOG" id="ENOG5032AS0">
    <property type="taxonomic scope" value="Bacteria"/>
</dbReference>